<dbReference type="OrthoDB" id="339764at2759"/>
<dbReference type="InterPro" id="IPR039697">
    <property type="entry name" value="Alcohol_dehydrogenase_Fe"/>
</dbReference>
<dbReference type="PANTHER" id="PTHR11496:SF107">
    <property type="entry name" value="ALCOHOL DEHYDROGENASE, PUTATIVE (AFU_ORTHOLOGUE AFUA_1G06800)-RELATED"/>
    <property type="match status" value="1"/>
</dbReference>
<evidence type="ECO:0000313" key="4">
    <source>
        <dbReference type="EMBL" id="RKU46891.1"/>
    </source>
</evidence>
<proteinExistence type="predicted"/>
<evidence type="ECO:0000313" key="5">
    <source>
        <dbReference type="Proteomes" id="UP000275385"/>
    </source>
</evidence>
<accession>A0A420YGA8</accession>
<organism evidence="4 5">
    <name type="scientific">Coniochaeta pulveracea</name>
    <dbReference type="NCBI Taxonomy" id="177199"/>
    <lineage>
        <taxon>Eukaryota</taxon>
        <taxon>Fungi</taxon>
        <taxon>Dikarya</taxon>
        <taxon>Ascomycota</taxon>
        <taxon>Pezizomycotina</taxon>
        <taxon>Sordariomycetes</taxon>
        <taxon>Sordariomycetidae</taxon>
        <taxon>Coniochaetales</taxon>
        <taxon>Coniochaetaceae</taxon>
        <taxon>Coniochaeta</taxon>
    </lineage>
</organism>
<comment type="caution">
    <text evidence="4">The sequence shown here is derived from an EMBL/GenBank/DDBJ whole genome shotgun (WGS) entry which is preliminary data.</text>
</comment>
<dbReference type="InterPro" id="IPR001670">
    <property type="entry name" value="ADH_Fe/GldA"/>
</dbReference>
<name>A0A420YGA8_9PEZI</name>
<dbReference type="AlphaFoldDB" id="A0A420YGA8"/>
<dbReference type="Gene3D" id="1.20.1090.10">
    <property type="entry name" value="Dehydroquinate synthase-like - alpha domain"/>
    <property type="match status" value="1"/>
</dbReference>
<feature type="domain" description="Fe-containing alcohol dehydrogenase-like C-terminal" evidence="3">
    <location>
        <begin position="254"/>
        <end position="459"/>
    </location>
</feature>
<dbReference type="Proteomes" id="UP000275385">
    <property type="component" value="Unassembled WGS sequence"/>
</dbReference>
<evidence type="ECO:0000256" key="1">
    <source>
        <dbReference type="ARBA" id="ARBA00023002"/>
    </source>
</evidence>
<evidence type="ECO:0000259" key="2">
    <source>
        <dbReference type="Pfam" id="PF00465"/>
    </source>
</evidence>
<keyword evidence="1" id="KW-0560">Oxidoreductase</keyword>
<dbReference type="InterPro" id="IPR056798">
    <property type="entry name" value="ADH_Fe_C"/>
</dbReference>
<protein>
    <submittedName>
        <fullName evidence="4">Uncharacterized protein</fullName>
    </submittedName>
</protein>
<sequence>MAKLDRCLSSFSSPPSQHFFFPLHQQKDIMGSAETYRPAFTDPPGTNLAGIPVTHLELPTPYVSYGLPYHEACAKHVKETFQASRVYIIASGSLARNTDKVDRLIEALGHGHVVGVRKGITPHTPWSEILSITGECRAASVDCVVTLGAGSTTDGAKLVVFCLANDISEPGQLSQYSVESTNIPDNVKQPTVPLITIPTSLSGGEYFSLAGGTDDLTTEHKSHKKGFLHSGMGSKLIILDPELATLTPAYHWLSTGIRSVDHCVEALCCLDATAEAESKAEKGLRLLVPGLLQCKADPDNVPARHRSQMAVKYAMDNIRAGVPMGGSHAIGHQLGPLGVPHGITSCIMCPAVMKYNLKHGSFNPHIASRQDRVCDILWSEPEVAKCLQAAGLTPETADLGDVLDAIIRALDLPRTLVELNISQDVIPALSQRALEDFWAPTNPVPLVKPEQVAEILVAAAGY</sequence>
<reference evidence="4 5" key="1">
    <citation type="submission" date="2018-08" db="EMBL/GenBank/DDBJ databases">
        <title>Draft genome of the lignicolous fungus Coniochaeta pulveracea.</title>
        <authorList>
            <person name="Borstlap C.J."/>
            <person name="De Witt R.N."/>
            <person name="Botha A."/>
            <person name="Volschenk H."/>
        </authorList>
    </citation>
    <scope>NUCLEOTIDE SEQUENCE [LARGE SCALE GENOMIC DNA]</scope>
    <source>
        <strain evidence="4 5">CAB683</strain>
    </source>
</reference>
<dbReference type="Pfam" id="PF00465">
    <property type="entry name" value="Fe-ADH"/>
    <property type="match status" value="1"/>
</dbReference>
<dbReference type="STRING" id="177199.A0A420YGA8"/>
<dbReference type="GO" id="GO:0004022">
    <property type="term" value="F:alcohol dehydrogenase (NAD+) activity"/>
    <property type="evidence" value="ECO:0007669"/>
    <property type="project" value="TreeGrafter"/>
</dbReference>
<evidence type="ECO:0000259" key="3">
    <source>
        <dbReference type="Pfam" id="PF25137"/>
    </source>
</evidence>
<dbReference type="Pfam" id="PF25137">
    <property type="entry name" value="ADH_Fe_C"/>
    <property type="match status" value="1"/>
</dbReference>
<feature type="domain" description="Alcohol dehydrogenase iron-type/glycerol dehydrogenase GldA" evidence="2">
    <location>
        <begin position="71"/>
        <end position="241"/>
    </location>
</feature>
<dbReference type="EMBL" id="QVQW01000011">
    <property type="protein sequence ID" value="RKU46891.1"/>
    <property type="molecule type" value="Genomic_DNA"/>
</dbReference>
<keyword evidence="5" id="KW-1185">Reference proteome</keyword>
<dbReference type="Gene3D" id="3.40.50.1970">
    <property type="match status" value="1"/>
</dbReference>
<gene>
    <name evidence="4" type="ORF">DL546_000234</name>
</gene>
<dbReference type="CDD" id="cd08192">
    <property type="entry name" value="MAR-like"/>
    <property type="match status" value="1"/>
</dbReference>
<dbReference type="GO" id="GO:0046872">
    <property type="term" value="F:metal ion binding"/>
    <property type="evidence" value="ECO:0007669"/>
    <property type="project" value="InterPro"/>
</dbReference>
<dbReference type="PANTHER" id="PTHR11496">
    <property type="entry name" value="ALCOHOL DEHYDROGENASE"/>
    <property type="match status" value="1"/>
</dbReference>
<dbReference type="SUPFAM" id="SSF56796">
    <property type="entry name" value="Dehydroquinate synthase-like"/>
    <property type="match status" value="1"/>
</dbReference>
<dbReference type="GO" id="GO:0005739">
    <property type="term" value="C:mitochondrion"/>
    <property type="evidence" value="ECO:0007669"/>
    <property type="project" value="TreeGrafter"/>
</dbReference>